<dbReference type="AlphaFoldDB" id="D8QDS0"/>
<dbReference type="Proteomes" id="UP000007431">
    <property type="component" value="Unassembled WGS sequence"/>
</dbReference>
<evidence type="ECO:0008006" key="3">
    <source>
        <dbReference type="Google" id="ProtNLM"/>
    </source>
</evidence>
<gene>
    <name evidence="1" type="ORF">SCHCODRAFT_112009</name>
</gene>
<dbReference type="KEGG" id="scm:SCHCO_02551606"/>
<dbReference type="RefSeq" id="XP_003028935.1">
    <property type="nucleotide sequence ID" value="XM_003028889.1"/>
</dbReference>
<keyword evidence="2" id="KW-1185">Reference proteome</keyword>
<organism evidence="2">
    <name type="scientific">Schizophyllum commune (strain H4-8 / FGSC 9210)</name>
    <name type="common">Split gill fungus</name>
    <dbReference type="NCBI Taxonomy" id="578458"/>
    <lineage>
        <taxon>Eukaryota</taxon>
        <taxon>Fungi</taxon>
        <taxon>Dikarya</taxon>
        <taxon>Basidiomycota</taxon>
        <taxon>Agaricomycotina</taxon>
        <taxon>Agaricomycetes</taxon>
        <taxon>Agaricomycetidae</taxon>
        <taxon>Agaricales</taxon>
        <taxon>Schizophyllaceae</taxon>
        <taxon>Schizophyllum</taxon>
    </lineage>
</organism>
<feature type="non-terminal residue" evidence="1">
    <location>
        <position position="304"/>
    </location>
</feature>
<dbReference type="OrthoDB" id="3256662at2759"/>
<dbReference type="VEuPathDB" id="FungiDB:SCHCODRAFT_02551606"/>
<dbReference type="EMBL" id="GL377310">
    <property type="protein sequence ID" value="EFI94032.1"/>
    <property type="molecule type" value="Genomic_DNA"/>
</dbReference>
<protein>
    <recommendedName>
        <fullName evidence="3">F-box domain-containing protein</fullName>
    </recommendedName>
</protein>
<proteinExistence type="predicted"/>
<reference evidence="1 2" key="1">
    <citation type="journal article" date="2010" name="Nat. Biotechnol.">
        <title>Genome sequence of the model mushroom Schizophyllum commune.</title>
        <authorList>
            <person name="Ohm R.A."/>
            <person name="de Jong J.F."/>
            <person name="Lugones L.G."/>
            <person name="Aerts A."/>
            <person name="Kothe E."/>
            <person name="Stajich J.E."/>
            <person name="de Vries R.P."/>
            <person name="Record E."/>
            <person name="Levasseur A."/>
            <person name="Baker S.E."/>
            <person name="Bartholomew K.A."/>
            <person name="Coutinho P.M."/>
            <person name="Erdmann S."/>
            <person name="Fowler T.J."/>
            <person name="Gathman A.C."/>
            <person name="Lombard V."/>
            <person name="Henrissat B."/>
            <person name="Knabe N."/>
            <person name="Kuees U."/>
            <person name="Lilly W.W."/>
            <person name="Lindquist E."/>
            <person name="Lucas S."/>
            <person name="Magnuson J.K."/>
            <person name="Piumi F."/>
            <person name="Raudaskoski M."/>
            <person name="Salamov A."/>
            <person name="Schmutz J."/>
            <person name="Schwarze F.W.M.R."/>
            <person name="vanKuyk P.A."/>
            <person name="Horton J.S."/>
            <person name="Grigoriev I.V."/>
            <person name="Woesten H.A.B."/>
        </authorList>
    </citation>
    <scope>NUCLEOTIDE SEQUENCE [LARGE SCALE GENOMIC DNA]</scope>
    <source>
        <strain evidence="2">H4-8 / FGSC 9210</strain>
    </source>
</reference>
<evidence type="ECO:0000313" key="2">
    <source>
        <dbReference type="Proteomes" id="UP000007431"/>
    </source>
</evidence>
<name>D8QDS0_SCHCM</name>
<dbReference type="HOGENOM" id="CLU_915743_0_0_1"/>
<dbReference type="GeneID" id="9590962"/>
<sequence length="304" mass="34109">MAIILEWTTPTRQDHTGLLPPMPIEIYEEIFEYVAAVSDPLQDGPTSEAAVTRRTSLANLALVCRLFCSLSLQHLFHTVVFHYRYENPPSMAFARALVQQQPAAVALAPLVRTVVLAHWHPEDLFDQAVYRMHQRAARRLPGVAQIVLRDAPFTTDTLRTLRHSPCLKVLRLESVELDGYAEDEDDLDLAIPPVEELVILDTIIPGNGSLHVTVDTSKLQVLRVNLDRSLEIVLDSSPPVLSVLDVDFAHYGHSMQATDDILVSLRTYLASEAGRRLKERIIRLPDHIPAIPTIMSSRLQQDAR</sequence>
<dbReference type="InParanoid" id="D8QDS0"/>
<accession>D8QDS0</accession>
<evidence type="ECO:0000313" key="1">
    <source>
        <dbReference type="EMBL" id="EFI94032.1"/>
    </source>
</evidence>